<feature type="region of interest" description="Disordered" evidence="2">
    <location>
        <begin position="323"/>
        <end position="374"/>
    </location>
</feature>
<dbReference type="Gramene" id="KMS97336">
    <property type="protein sequence ID" value="KMS97336"/>
    <property type="gene ID" value="BVRB_6g156150"/>
</dbReference>
<dbReference type="EMBL" id="KQ090326">
    <property type="protein sequence ID" value="KMS97336.1"/>
    <property type="molecule type" value="Genomic_DNA"/>
</dbReference>
<dbReference type="OrthoDB" id="1750920at2759"/>
<dbReference type="AlphaFoldDB" id="A0A0J8B8N4"/>
<proteinExistence type="predicted"/>
<evidence type="ECO:0000313" key="4">
    <source>
        <dbReference type="Proteomes" id="UP000035740"/>
    </source>
</evidence>
<organism evidence="3 4">
    <name type="scientific">Beta vulgaris subsp. vulgaris</name>
    <name type="common">Beet</name>
    <dbReference type="NCBI Taxonomy" id="3555"/>
    <lineage>
        <taxon>Eukaryota</taxon>
        <taxon>Viridiplantae</taxon>
        <taxon>Streptophyta</taxon>
        <taxon>Embryophyta</taxon>
        <taxon>Tracheophyta</taxon>
        <taxon>Spermatophyta</taxon>
        <taxon>Magnoliopsida</taxon>
        <taxon>eudicotyledons</taxon>
        <taxon>Gunneridae</taxon>
        <taxon>Pentapetalae</taxon>
        <taxon>Caryophyllales</taxon>
        <taxon>Chenopodiaceae</taxon>
        <taxon>Betoideae</taxon>
        <taxon>Beta</taxon>
    </lineage>
</organism>
<evidence type="ECO:0000313" key="3">
    <source>
        <dbReference type="EMBL" id="KMS97336.1"/>
    </source>
</evidence>
<gene>
    <name evidence="3" type="ORF">BVRB_6g156150</name>
</gene>
<keyword evidence="4" id="KW-1185">Reference proteome</keyword>
<reference evidence="3 4" key="1">
    <citation type="journal article" date="2014" name="Nature">
        <title>The genome of the recently domesticated crop plant sugar beet (Beta vulgaris).</title>
        <authorList>
            <person name="Dohm J.C."/>
            <person name="Minoche A.E."/>
            <person name="Holtgrawe D."/>
            <person name="Capella-Gutierrez S."/>
            <person name="Zakrzewski F."/>
            <person name="Tafer H."/>
            <person name="Rupp O."/>
            <person name="Sorensen T.R."/>
            <person name="Stracke R."/>
            <person name="Reinhardt R."/>
            <person name="Goesmann A."/>
            <person name="Kraft T."/>
            <person name="Schulz B."/>
            <person name="Stadler P.F."/>
            <person name="Schmidt T."/>
            <person name="Gabaldon T."/>
            <person name="Lehrach H."/>
            <person name="Weisshaar B."/>
            <person name="Himmelbauer H."/>
        </authorList>
    </citation>
    <scope>NUCLEOTIDE SEQUENCE [LARGE SCALE GENOMIC DNA]</scope>
    <source>
        <tissue evidence="3">Taproot</tissue>
    </source>
</reference>
<dbReference type="Proteomes" id="UP000035740">
    <property type="component" value="Unassembled WGS sequence"/>
</dbReference>
<evidence type="ECO:0000256" key="1">
    <source>
        <dbReference type="SAM" id="Coils"/>
    </source>
</evidence>
<evidence type="ECO:0000256" key="2">
    <source>
        <dbReference type="SAM" id="MobiDB-lite"/>
    </source>
</evidence>
<sequence length="374" mass="42066">MPQVWRILSFIDRVTALWDEAFPLHDLLLHYEIRVKAKNRIALHAKARLEPLVGGIQSNDRGLKNRFVSVKRSSLGEARASLVDGWNTEGLNPKLLSHRDESQSLCDKFLKVSEEDRQFRRVLFASQDSRSSMASSSSQPRPRGSLDGQALTEMLRKRKRESSTDVASASSKKDTAVVVHLDDELDSLLKGHLTMKQRMEKAELDAKSKSDEEESCKKAMEDMKKTLQKNGEELEEIRQRATKLEESSRHEITTLQASVDAQKNELDMLEAEVTTRVKAKLMYQFLMKKTASWTPQKDIDLYLQFMGSMKDLMDEEDLAAMADSSSKVDENAPSCAGLIASNVPPDPETEKEAPTTVLPAKASEEKEAEEVPTV</sequence>
<protein>
    <submittedName>
        <fullName evidence="3">Uncharacterized protein</fullName>
    </submittedName>
</protein>
<accession>A0A0J8B8N4</accession>
<dbReference type="OMA" id="GQALTEM"/>
<feature type="coiled-coil region" evidence="1">
    <location>
        <begin position="217"/>
        <end position="272"/>
    </location>
</feature>
<name>A0A0J8B8N4_BETVV</name>
<keyword evidence="1" id="KW-0175">Coiled coil</keyword>